<protein>
    <submittedName>
        <fullName evidence="2">Glucose-6-phosphate isomerase</fullName>
    </submittedName>
</protein>
<dbReference type="Proteomes" id="UP000186391">
    <property type="component" value="Unassembled WGS sequence"/>
</dbReference>
<organism evidence="2 3">
    <name type="scientific">Fischerella major NIES-592</name>
    <dbReference type="NCBI Taxonomy" id="210994"/>
    <lineage>
        <taxon>Bacteria</taxon>
        <taxon>Bacillati</taxon>
        <taxon>Cyanobacteriota</taxon>
        <taxon>Cyanophyceae</taxon>
        <taxon>Nostocales</taxon>
        <taxon>Hapalosiphonaceae</taxon>
        <taxon>Fischerella</taxon>
    </lineage>
</organism>
<accession>A0A1U7GUZ0</accession>
<keyword evidence="1" id="KW-0812">Transmembrane</keyword>
<feature type="transmembrane region" description="Helical" evidence="1">
    <location>
        <begin position="299"/>
        <end position="320"/>
    </location>
</feature>
<feature type="transmembrane region" description="Helical" evidence="1">
    <location>
        <begin position="152"/>
        <end position="172"/>
    </location>
</feature>
<dbReference type="OrthoDB" id="7295126at2"/>
<keyword evidence="1" id="KW-0472">Membrane</keyword>
<keyword evidence="1" id="KW-1133">Transmembrane helix</keyword>
<feature type="transmembrane region" description="Helical" evidence="1">
    <location>
        <begin position="431"/>
        <end position="462"/>
    </location>
</feature>
<dbReference type="PANTHER" id="PTHR37422:SF13">
    <property type="entry name" value="LIPOPOLYSACCHARIDE BIOSYNTHESIS PROTEIN PA4999-RELATED"/>
    <property type="match status" value="1"/>
</dbReference>
<keyword evidence="2" id="KW-0413">Isomerase</keyword>
<feature type="transmembrane region" description="Helical" evidence="1">
    <location>
        <begin position="128"/>
        <end position="146"/>
    </location>
</feature>
<dbReference type="GO" id="GO:0016853">
    <property type="term" value="F:isomerase activity"/>
    <property type="evidence" value="ECO:0007669"/>
    <property type="project" value="UniProtKB-KW"/>
</dbReference>
<sequence length="476" mass="53412">MTYRQANLTSYATTSSEQQQPPLLGWLAIVGLVLVVVVSTFAAGAAARPIYIVGTLGVGIFLYLRYPLLYIGLVWWMWFLTPFISRLIDYRSGFDASRFILVSQYLVTLLTLHTTLKNLPQSSRKGGMPFVLAFLGVFYGFLIGFVKTTPFTAARGMLDWLTPISFAFFIFIKWREYPQYRQSMIRIFLWGVLVTGIYGVFQFVTAPEWDRFWLESTKLKSFGDPEPLKIRVWSTMASPGPFASMMMTGLLLLFTSTEFMRIPAAAAGYLAFLLTMVRTLWGCWFVGVLTLLSSLKPKIQMRLMVTVLVMAICVVPLTTMEPFSEAIATRLETLSNLEKDNSAQVRQEIYRDGFTKAMTNILGNGIGNTFIVNEKGVLEPIVIDSGILDMFFTLGWFGAIFYLGGLILLLFQVFQFTEPSFDPFMAAARAIALASFASLPLGSAMLGVSGMMLWGFLAIVLAGHKYYVKQRNPRIN</sequence>
<reference evidence="2 3" key="1">
    <citation type="submission" date="2016-11" db="EMBL/GenBank/DDBJ databases">
        <title>Draft Genome Sequences of Nine Cyanobacterial Strains from Diverse Habitats.</title>
        <authorList>
            <person name="Zhu T."/>
            <person name="Hou S."/>
            <person name="Lu X."/>
            <person name="Hess W.R."/>
        </authorList>
    </citation>
    <scope>NUCLEOTIDE SEQUENCE [LARGE SCALE GENOMIC DNA]</scope>
    <source>
        <strain evidence="2 3">NIES-592</strain>
    </source>
</reference>
<name>A0A1U7GUZ0_9CYAN</name>
<feature type="transmembrane region" description="Helical" evidence="1">
    <location>
        <begin position="23"/>
        <end position="43"/>
    </location>
</feature>
<feature type="transmembrane region" description="Helical" evidence="1">
    <location>
        <begin position="98"/>
        <end position="116"/>
    </location>
</feature>
<feature type="transmembrane region" description="Helical" evidence="1">
    <location>
        <begin position="50"/>
        <end position="78"/>
    </location>
</feature>
<dbReference type="EMBL" id="MRCA01000014">
    <property type="protein sequence ID" value="OKH11921.1"/>
    <property type="molecule type" value="Genomic_DNA"/>
</dbReference>
<feature type="transmembrane region" description="Helical" evidence="1">
    <location>
        <begin position="391"/>
        <end position="411"/>
    </location>
</feature>
<evidence type="ECO:0000256" key="1">
    <source>
        <dbReference type="SAM" id="Phobius"/>
    </source>
</evidence>
<evidence type="ECO:0000313" key="2">
    <source>
        <dbReference type="EMBL" id="OKH11921.1"/>
    </source>
</evidence>
<proteinExistence type="predicted"/>
<dbReference type="InterPro" id="IPR051533">
    <property type="entry name" value="WaaL-like"/>
</dbReference>
<dbReference type="PANTHER" id="PTHR37422">
    <property type="entry name" value="TEICHURONIC ACID BIOSYNTHESIS PROTEIN TUAE"/>
    <property type="match status" value="1"/>
</dbReference>
<keyword evidence="3" id="KW-1185">Reference proteome</keyword>
<dbReference type="RefSeq" id="WP_073556668.1">
    <property type="nucleotide sequence ID" value="NZ_MRCA01000014.1"/>
</dbReference>
<feature type="transmembrane region" description="Helical" evidence="1">
    <location>
        <begin position="232"/>
        <end position="254"/>
    </location>
</feature>
<feature type="transmembrane region" description="Helical" evidence="1">
    <location>
        <begin position="184"/>
        <end position="204"/>
    </location>
</feature>
<comment type="caution">
    <text evidence="2">The sequence shown here is derived from an EMBL/GenBank/DDBJ whole genome shotgun (WGS) entry which is preliminary data.</text>
</comment>
<feature type="transmembrane region" description="Helical" evidence="1">
    <location>
        <begin position="266"/>
        <end position="287"/>
    </location>
</feature>
<evidence type="ECO:0000313" key="3">
    <source>
        <dbReference type="Proteomes" id="UP000186391"/>
    </source>
</evidence>
<gene>
    <name evidence="2" type="ORF">NIES592_19710</name>
</gene>
<dbReference type="AlphaFoldDB" id="A0A1U7GUZ0"/>